<dbReference type="Pfam" id="PF07833">
    <property type="entry name" value="Cu_amine_oxidN1"/>
    <property type="match status" value="1"/>
</dbReference>
<keyword evidence="4" id="KW-1185">Reference proteome</keyword>
<dbReference type="Gene3D" id="3.30.457.10">
    <property type="entry name" value="Copper amine oxidase-like, N-terminal domain"/>
    <property type="match status" value="1"/>
</dbReference>
<organism evidence="3 4">
    <name type="scientific">Desulforamulus aquiferis</name>
    <dbReference type="NCBI Taxonomy" id="1397668"/>
    <lineage>
        <taxon>Bacteria</taxon>
        <taxon>Bacillati</taxon>
        <taxon>Bacillota</taxon>
        <taxon>Clostridia</taxon>
        <taxon>Eubacteriales</taxon>
        <taxon>Peptococcaceae</taxon>
        <taxon>Desulforamulus</taxon>
    </lineage>
</organism>
<accession>A0AAW7ZFZ6</accession>
<dbReference type="InterPro" id="IPR012854">
    <property type="entry name" value="Cu_amine_oxidase-like_N"/>
</dbReference>
<name>A0AAW7ZFZ6_9FIRM</name>
<evidence type="ECO:0000313" key="3">
    <source>
        <dbReference type="EMBL" id="MDO7788627.1"/>
    </source>
</evidence>
<evidence type="ECO:0000259" key="2">
    <source>
        <dbReference type="Pfam" id="PF07833"/>
    </source>
</evidence>
<dbReference type="AlphaFoldDB" id="A0AAW7ZFZ6"/>
<gene>
    <name evidence="3" type="ORF">P6N53_15470</name>
</gene>
<dbReference type="EMBL" id="JARPTC010000023">
    <property type="protein sequence ID" value="MDO7788627.1"/>
    <property type="molecule type" value="Genomic_DNA"/>
</dbReference>
<sequence>MKKIIVYTMVVMLWLAMALPAGAQTLSAEKQALINKLDSGGSQTQKQMSETSVGSGEYQLDRAGGSLLMMVPALSKVQGAELNFDYKLNTPAELMAFNWKLSLQGKSYQGEVYITGSQIIFSGDFIQLMKDIKPDGNYPENLPKYVYLDAPELAGIWTTLATSNGQQIPPQYKELFAFALEAIPDKYFSTTGDQVKLSLKQSDLKDLIVAVTHRIKAEPERFAGAVAKASSSAYSVGMPAKSYDETKAEILAGLKESIAKGDFPPLVGEVEEILAASPLELESFSLVTPKGTNGTTKMNLTLQFKNNPALSGSIIMEVEQKRNGETIDGFVNLMAEIAVQPQSMDITVGITGSNSQSNNAASSESKIVIKAVNGAVPLLDVKLDSKAKAQVDKNVQIAVPVLTPANSIDFNELNVAESQPEPEAKITGFPGLEQQVDVVIDGRYINFDVKPFIKDKRTMVPIRNLTEALGCKVTFVGDREVHISKDNSYIIMTIGEKKYSVNGLVKDIDVPAYVKDGRTIVPLRFIAEEFGCQLKLVDDTVIITTK</sequence>
<feature type="domain" description="Copper amine oxidase-like N-terminal" evidence="2">
    <location>
        <begin position="439"/>
        <end position="540"/>
    </location>
</feature>
<dbReference type="SUPFAM" id="SSF55383">
    <property type="entry name" value="Copper amine oxidase, domain N"/>
    <property type="match status" value="2"/>
</dbReference>
<dbReference type="Proteomes" id="UP001172911">
    <property type="component" value="Unassembled WGS sequence"/>
</dbReference>
<feature type="chain" id="PRO_5043656153" evidence="1">
    <location>
        <begin position="24"/>
        <end position="546"/>
    </location>
</feature>
<reference evidence="3" key="2">
    <citation type="submission" date="2023-03" db="EMBL/GenBank/DDBJ databases">
        <authorList>
            <person name="Zhang Z."/>
        </authorList>
    </citation>
    <scope>NUCLEOTIDE SEQUENCE</scope>
    <source>
        <strain evidence="3">DSA</strain>
    </source>
</reference>
<dbReference type="RefSeq" id="WP_304544733.1">
    <property type="nucleotide sequence ID" value="NZ_JARPTC010000023.1"/>
</dbReference>
<comment type="caution">
    <text evidence="3">The sequence shown here is derived from an EMBL/GenBank/DDBJ whole genome shotgun (WGS) entry which is preliminary data.</text>
</comment>
<keyword evidence="1" id="KW-0732">Signal</keyword>
<protein>
    <submittedName>
        <fullName evidence="3">Copper amine oxidase N-terminal domain-containing protein</fullName>
    </submittedName>
</protein>
<reference evidence="3" key="1">
    <citation type="journal article" date="2023" name="J. Hazard. Mater.">
        <title>Anaerobic biodegradation of pyrene and benzo[a]pyrene by a new sulfate-reducing Desulforamulus aquiferis strain DSA.</title>
        <authorList>
            <person name="Zhang Z."/>
            <person name="Sun J."/>
            <person name="Gong X."/>
            <person name="Wang C."/>
            <person name="Wang H."/>
        </authorList>
    </citation>
    <scope>NUCLEOTIDE SEQUENCE</scope>
    <source>
        <strain evidence="3">DSA</strain>
    </source>
</reference>
<proteinExistence type="predicted"/>
<evidence type="ECO:0000256" key="1">
    <source>
        <dbReference type="SAM" id="SignalP"/>
    </source>
</evidence>
<evidence type="ECO:0000313" key="4">
    <source>
        <dbReference type="Proteomes" id="UP001172911"/>
    </source>
</evidence>
<feature type="signal peptide" evidence="1">
    <location>
        <begin position="1"/>
        <end position="23"/>
    </location>
</feature>
<dbReference type="InterPro" id="IPR036582">
    <property type="entry name" value="Mao_N_sf"/>
</dbReference>